<comment type="caution">
    <text evidence="3">The sequence shown here is derived from an EMBL/GenBank/DDBJ whole genome shotgun (WGS) entry which is preliminary data.</text>
</comment>
<dbReference type="InterPro" id="IPR041065">
    <property type="entry name" value="GNAT-like"/>
</dbReference>
<dbReference type="PANTHER" id="PTHR19288">
    <property type="entry name" value="4-NITROPHENYLPHOSPHATASE-RELATED"/>
    <property type="match status" value="1"/>
</dbReference>
<dbReference type="Gene3D" id="3.30.300.290">
    <property type="match status" value="1"/>
</dbReference>
<gene>
    <name evidence="3" type="ORF">ABQ292_23480</name>
</gene>
<dbReference type="InterPro" id="IPR006357">
    <property type="entry name" value="HAD-SF_hydro_IIA"/>
</dbReference>
<feature type="region of interest" description="Disordered" evidence="1">
    <location>
        <begin position="1"/>
        <end position="22"/>
    </location>
</feature>
<sequence>MSTGPASGAASGPDRPRLAAGCDRPPAEVHDVALLDLDGVVYVGPDAVPGVPEALAAARAAGMRLGFVTNNAARPPEEVAHHLTDLGVPARPEEVITSSQAAASVVAGMLGEGARVLPVGGPGVATALRAAGLTVVHRAEDDPAAVVQGYGREVGWAQLAEAVVAVRNGARHVATNADATIPSPRGPLPGNGAMVGVVRDVTGRQPLITGKPEPAMHAECVRRTGAERPVVVGDRLDTDIEGSHRAGAASLLVFSGVCDPATLLAAGPLHRPDLLAADAAGLLVPHPPVVRDGAGWRCGRWLATADGTGPLEVVAGDGPLDDGVPGDGDGLDGLRALCLASWTRAPGGAPARVRARDEEARTALAGWGLAEP</sequence>
<dbReference type="InterPro" id="IPR023214">
    <property type="entry name" value="HAD_sf"/>
</dbReference>
<dbReference type="RefSeq" id="WP_369210126.1">
    <property type="nucleotide sequence ID" value="NZ_JBFNXQ010000120.1"/>
</dbReference>
<evidence type="ECO:0000259" key="2">
    <source>
        <dbReference type="Pfam" id="PF18407"/>
    </source>
</evidence>
<dbReference type="Pfam" id="PF18407">
    <property type="entry name" value="GNAT_like"/>
    <property type="match status" value="1"/>
</dbReference>
<evidence type="ECO:0000313" key="3">
    <source>
        <dbReference type="EMBL" id="MEX5721320.1"/>
    </source>
</evidence>
<dbReference type="Pfam" id="PF13344">
    <property type="entry name" value="Hydrolase_6"/>
    <property type="match status" value="1"/>
</dbReference>
<name>A0ABV3XL45_9ACTN</name>
<dbReference type="PANTHER" id="PTHR19288:SF95">
    <property type="entry name" value="D-GLYCEROL 3-PHOSPHATE PHOSPHATASE"/>
    <property type="match status" value="1"/>
</dbReference>
<keyword evidence="4" id="KW-1185">Reference proteome</keyword>
<protein>
    <submittedName>
        <fullName evidence="3">HAD-IIA family hydrolase</fullName>
    </submittedName>
</protein>
<dbReference type="SUPFAM" id="SSF56784">
    <property type="entry name" value="HAD-like"/>
    <property type="match status" value="1"/>
</dbReference>
<organism evidence="3 4">
    <name type="scientific">Geodermatophilus maliterrae</name>
    <dbReference type="NCBI Taxonomy" id="3162531"/>
    <lineage>
        <taxon>Bacteria</taxon>
        <taxon>Bacillati</taxon>
        <taxon>Actinomycetota</taxon>
        <taxon>Actinomycetes</taxon>
        <taxon>Geodermatophilales</taxon>
        <taxon>Geodermatophilaceae</taxon>
        <taxon>Geodermatophilus</taxon>
    </lineage>
</organism>
<proteinExistence type="predicted"/>
<dbReference type="GO" id="GO:0016787">
    <property type="term" value="F:hydrolase activity"/>
    <property type="evidence" value="ECO:0007669"/>
    <property type="project" value="UniProtKB-KW"/>
</dbReference>
<accession>A0ABV3XL45</accession>
<evidence type="ECO:0000313" key="4">
    <source>
        <dbReference type="Proteomes" id="UP001560045"/>
    </source>
</evidence>
<dbReference type="NCBIfam" id="TIGR01460">
    <property type="entry name" value="HAD-SF-IIA"/>
    <property type="match status" value="1"/>
</dbReference>
<dbReference type="Pfam" id="PF13242">
    <property type="entry name" value="Hydrolase_like"/>
    <property type="match status" value="1"/>
</dbReference>
<reference evidence="3 4" key="1">
    <citation type="submission" date="2024-06" db="EMBL/GenBank/DDBJ databases">
        <title>Draft genome sequence of Geodermatophilus badlandi, a novel member of the Geodermatophilaceae isolated from badland sedimentary rocks in the Red desert, Wyoming, USA.</title>
        <authorList>
            <person name="Ben Tekaya S."/>
            <person name="Nouioui I."/>
            <person name="Flores G.M."/>
            <person name="Shaal M.N."/>
            <person name="Bredoire F."/>
            <person name="Basile F."/>
            <person name="Van Diepen L."/>
            <person name="Ward N.L."/>
        </authorList>
    </citation>
    <scope>NUCLEOTIDE SEQUENCE [LARGE SCALE GENOMIC DNA]</scope>
    <source>
        <strain evidence="3 4">WL48A</strain>
    </source>
</reference>
<dbReference type="InterPro" id="IPR036412">
    <property type="entry name" value="HAD-like_sf"/>
</dbReference>
<feature type="domain" description="GCN5-related N-acetyltransferase-like" evidence="2">
    <location>
        <begin position="298"/>
        <end position="369"/>
    </location>
</feature>
<dbReference type="Gene3D" id="3.40.50.1000">
    <property type="entry name" value="HAD superfamily/HAD-like"/>
    <property type="match status" value="2"/>
</dbReference>
<keyword evidence="3" id="KW-0378">Hydrolase</keyword>
<evidence type="ECO:0000256" key="1">
    <source>
        <dbReference type="SAM" id="MobiDB-lite"/>
    </source>
</evidence>
<dbReference type="EMBL" id="JBFNXQ010000120">
    <property type="protein sequence ID" value="MEX5721320.1"/>
    <property type="molecule type" value="Genomic_DNA"/>
</dbReference>
<dbReference type="Proteomes" id="UP001560045">
    <property type="component" value="Unassembled WGS sequence"/>
</dbReference>